<keyword evidence="4" id="KW-1185">Reference proteome</keyword>
<feature type="transmembrane region" description="Helical" evidence="1">
    <location>
        <begin position="397"/>
        <end position="419"/>
    </location>
</feature>
<evidence type="ECO:0000313" key="3">
    <source>
        <dbReference type="EMBL" id="CAE7268962.1"/>
    </source>
</evidence>
<proteinExistence type="predicted"/>
<protein>
    <submittedName>
        <fullName evidence="3">Mgll protein</fullName>
    </submittedName>
</protein>
<gene>
    <name evidence="3" type="primary">Mgll</name>
    <name evidence="3" type="ORF">SNAT2548_LOCUS14270</name>
</gene>
<comment type="caution">
    <text evidence="3">The sequence shown here is derived from an EMBL/GenBank/DDBJ whole genome shotgun (WGS) entry which is preliminary data.</text>
</comment>
<feature type="transmembrane region" description="Helical" evidence="1">
    <location>
        <begin position="425"/>
        <end position="447"/>
    </location>
</feature>
<dbReference type="Pfam" id="PF12146">
    <property type="entry name" value="Hydrolase_4"/>
    <property type="match status" value="1"/>
</dbReference>
<feature type="domain" description="Serine aminopeptidase S33" evidence="2">
    <location>
        <begin position="33"/>
        <end position="307"/>
    </location>
</feature>
<evidence type="ECO:0000259" key="2">
    <source>
        <dbReference type="Pfam" id="PF12146"/>
    </source>
</evidence>
<feature type="transmembrane region" description="Helical" evidence="1">
    <location>
        <begin position="659"/>
        <end position="681"/>
    </location>
</feature>
<dbReference type="AlphaFoldDB" id="A0A812MVY1"/>
<keyword evidence="1" id="KW-0472">Membrane</keyword>
<organism evidence="3 4">
    <name type="scientific">Symbiodinium natans</name>
    <dbReference type="NCBI Taxonomy" id="878477"/>
    <lineage>
        <taxon>Eukaryota</taxon>
        <taxon>Sar</taxon>
        <taxon>Alveolata</taxon>
        <taxon>Dinophyceae</taxon>
        <taxon>Suessiales</taxon>
        <taxon>Symbiodiniaceae</taxon>
        <taxon>Symbiodinium</taxon>
    </lineage>
</organism>
<dbReference type="InterPro" id="IPR022742">
    <property type="entry name" value="Hydrolase_4"/>
</dbReference>
<evidence type="ECO:0000256" key="1">
    <source>
        <dbReference type="SAM" id="Phobius"/>
    </source>
</evidence>
<feature type="transmembrane region" description="Helical" evidence="1">
    <location>
        <begin position="773"/>
        <end position="797"/>
    </location>
</feature>
<name>A0A812MVY1_9DINO</name>
<evidence type="ECO:0000313" key="4">
    <source>
        <dbReference type="Proteomes" id="UP000604046"/>
    </source>
</evidence>
<dbReference type="EMBL" id="CAJNDS010001635">
    <property type="protein sequence ID" value="CAE7268962.1"/>
    <property type="molecule type" value="Genomic_DNA"/>
</dbReference>
<dbReference type="Proteomes" id="UP000604046">
    <property type="component" value="Unassembled WGS sequence"/>
</dbReference>
<dbReference type="PANTHER" id="PTHR11614">
    <property type="entry name" value="PHOSPHOLIPASE-RELATED"/>
    <property type="match status" value="1"/>
</dbReference>
<dbReference type="Gene3D" id="3.40.50.1820">
    <property type="entry name" value="alpha/beta hydrolase"/>
    <property type="match status" value="1"/>
</dbReference>
<reference evidence="3" key="1">
    <citation type="submission" date="2021-02" db="EMBL/GenBank/DDBJ databases">
        <authorList>
            <person name="Dougan E. K."/>
            <person name="Rhodes N."/>
            <person name="Thang M."/>
            <person name="Chan C."/>
        </authorList>
    </citation>
    <scope>NUCLEOTIDE SEQUENCE</scope>
</reference>
<feature type="transmembrane region" description="Helical" evidence="1">
    <location>
        <begin position="806"/>
        <end position="830"/>
    </location>
</feature>
<sequence length="919" mass="102133">MANATLPMLPAGPYYWTNSGGHRLHIRCAPHPQPRAVMIYNHGYGCHMNGPFVWDMIRAYSDRLEVVVISFDMQGHGYSEGPRGLVSNFDDFGRDVVDFLELIHEAEEAEGPDYHLCDEETLHQAQNLPFFLTGESMGAAVSILASLQLPILPTSNRLCGLVLAAPGVQDPNRSTPPWLSRHFSSMLKKAPSLGNLGVPRTFTPTISGEALFIDPKHIEHFNRDHGGVEAGSMGLAHAKMRAQTAAAFVEMFETMSERLRQVDVPILIFHDPEDSVTAFTGSEMILQEVASTDKLLIPVEGGLHCPHVNKPEVVMSSMDEFFSRQLLAEPKPRPSLRSQPSRQLSRQFSHQLSQQVSRSWTVSWTTTSKSVTSKPSSRSHYSQIAAMSRWGAPKRTAPQVTLVLLMCQGGVVLAPFWVFSLGGDAAVYLLLAIAAVFLLAGFCMIFAAGRSLWRLRKVAGQTQPAGSTAAAAAGSPTSLARHLQRQRPLHLVCVPIYKEPDEMILATIARLDESDAAKRMRVVFAMEAATDRPEERFQLYRKSLRRVPEVCYYVHPVGHTPGEIRGLCSNLAYALAQDVAMLGRKISRCLLTKVDSQVLLPPNYFTQLEQAYIRRKDAVTRNPGEPSPVVWQPQLVHFLNREFSHGPLRALGAMRSFSYPAFFGFSIMTVTCYSLPLLQYVQMGLHHPSYMGEDWMVLAQSAVSSRGRALVEPLPVLVAVAPPLDSTFCGAWSEGTKQCIRWAAQSMEVAEFRWRFRPRGGTLASFWWMFKYWLFRILVTNGLGVFALCTSIAVAIFGSDLSDDQLLLVSLLDKLLLGVVLALILVMPLYEQYLFTLLQDPQLKAPMSQLPVTILSTPGWLFFQMVVDYCSWWKLLLQGKEAITLTHRKKKAAATNTQAALQQQAAVAPESDSDDYVSV</sequence>
<dbReference type="OrthoDB" id="407812at2759"/>
<keyword evidence="1" id="KW-1133">Transmembrane helix</keyword>
<keyword evidence="1" id="KW-0812">Transmembrane</keyword>
<dbReference type="InterPro" id="IPR029058">
    <property type="entry name" value="AB_hydrolase_fold"/>
</dbReference>
<accession>A0A812MVY1</accession>
<dbReference type="SUPFAM" id="SSF53474">
    <property type="entry name" value="alpha/beta-Hydrolases"/>
    <property type="match status" value="1"/>
</dbReference>
<dbReference type="InterPro" id="IPR051044">
    <property type="entry name" value="MAG_DAG_Lipase"/>
</dbReference>